<feature type="transmembrane region" description="Helical" evidence="5">
    <location>
        <begin position="179"/>
        <end position="197"/>
    </location>
</feature>
<dbReference type="PANTHER" id="PTHR23501">
    <property type="entry name" value="MAJOR FACILITATOR SUPERFAMILY"/>
    <property type="match status" value="1"/>
</dbReference>
<dbReference type="EMBL" id="JAPUBN010000013">
    <property type="protein sequence ID" value="MCZ2721480.1"/>
    <property type="molecule type" value="Genomic_DNA"/>
</dbReference>
<dbReference type="InterPro" id="IPR036259">
    <property type="entry name" value="MFS_trans_sf"/>
</dbReference>
<comment type="subcellular location">
    <subcellularLocation>
        <location evidence="1">Membrane</location>
        <topology evidence="1">Multi-pass membrane protein</topology>
    </subcellularLocation>
</comment>
<organism evidence="6 7">
    <name type="scientific">Marinomonas phaeophyticola</name>
    <dbReference type="NCBI Taxonomy" id="3004091"/>
    <lineage>
        <taxon>Bacteria</taxon>
        <taxon>Pseudomonadati</taxon>
        <taxon>Pseudomonadota</taxon>
        <taxon>Gammaproteobacteria</taxon>
        <taxon>Oceanospirillales</taxon>
        <taxon>Oceanospirillaceae</taxon>
        <taxon>Marinomonas</taxon>
    </lineage>
</organism>
<feature type="transmembrane region" description="Helical" evidence="5">
    <location>
        <begin position="153"/>
        <end position="172"/>
    </location>
</feature>
<feature type="transmembrane region" description="Helical" evidence="5">
    <location>
        <begin position="50"/>
        <end position="68"/>
    </location>
</feature>
<evidence type="ECO:0000256" key="1">
    <source>
        <dbReference type="ARBA" id="ARBA00004141"/>
    </source>
</evidence>
<evidence type="ECO:0000256" key="4">
    <source>
        <dbReference type="ARBA" id="ARBA00023136"/>
    </source>
</evidence>
<sequence length="281" mass="30724">MMLALFLIVTNVKGDWKNDESDPIDWVGSLIFALSVSAFFIGVSELPDPLHIFYSVIGILLFIVFIKHQNQAKAPLIRIQALQANKALVGSIYSSLLMYSANFPIVFLLSLYLQYIHNLSPSEAGSMILIETVIMMILSPITGRLSDIYGPRVITTAGGLVFSSGFMVLVWVDMDTSMAFIIIGLALLGTGFGLFSTPNNSSALGSVSKDKLSIVSSIMNLSRTMGNMFSTAFVLMMMSLILGDVAIQPENYPLLLLVVQITFCVSLILSLSASYISFYKR</sequence>
<accession>A0ABT4JSW2</accession>
<dbReference type="Proteomes" id="UP001149719">
    <property type="component" value="Unassembled WGS sequence"/>
</dbReference>
<reference evidence="6" key="1">
    <citation type="submission" date="2022-12" db="EMBL/GenBank/DDBJ databases">
        <title>Marinomonas 15G1-11 sp. nov, isolated from marine algae.</title>
        <authorList>
            <person name="Butt M."/>
            <person name="Choi D.G."/>
            <person name="Kim J.M."/>
            <person name="Lee J.K."/>
            <person name="Baek J.H."/>
            <person name="Jeon C.O."/>
        </authorList>
    </citation>
    <scope>NUCLEOTIDE SEQUENCE</scope>
    <source>
        <strain evidence="6">15G1-11</strain>
    </source>
</reference>
<dbReference type="PANTHER" id="PTHR23501:SF5">
    <property type="entry name" value="TRANSPORT PROTEIN"/>
    <property type="match status" value="1"/>
</dbReference>
<proteinExistence type="predicted"/>
<dbReference type="SUPFAM" id="SSF103473">
    <property type="entry name" value="MFS general substrate transporter"/>
    <property type="match status" value="1"/>
</dbReference>
<gene>
    <name evidence="6" type="ORF">O1D97_07385</name>
</gene>
<keyword evidence="2 5" id="KW-0812">Transmembrane</keyword>
<dbReference type="Gene3D" id="1.20.1250.20">
    <property type="entry name" value="MFS general substrate transporter like domains"/>
    <property type="match status" value="1"/>
</dbReference>
<comment type="caution">
    <text evidence="6">The sequence shown here is derived from an EMBL/GenBank/DDBJ whole genome shotgun (WGS) entry which is preliminary data.</text>
</comment>
<name>A0ABT4JSW2_9GAMM</name>
<keyword evidence="3 5" id="KW-1133">Transmembrane helix</keyword>
<evidence type="ECO:0000256" key="3">
    <source>
        <dbReference type="ARBA" id="ARBA00022989"/>
    </source>
</evidence>
<evidence type="ECO:0000313" key="7">
    <source>
        <dbReference type="Proteomes" id="UP001149719"/>
    </source>
</evidence>
<keyword evidence="7" id="KW-1185">Reference proteome</keyword>
<keyword evidence="4 5" id="KW-0472">Membrane</keyword>
<evidence type="ECO:0000313" key="6">
    <source>
        <dbReference type="EMBL" id="MCZ2721480.1"/>
    </source>
</evidence>
<feature type="transmembrane region" description="Helical" evidence="5">
    <location>
        <begin position="124"/>
        <end position="141"/>
    </location>
</feature>
<evidence type="ECO:0000256" key="5">
    <source>
        <dbReference type="SAM" id="Phobius"/>
    </source>
</evidence>
<protein>
    <submittedName>
        <fullName evidence="6">MFS transporter</fullName>
    </submittedName>
</protein>
<feature type="transmembrane region" description="Helical" evidence="5">
    <location>
        <begin position="228"/>
        <end position="247"/>
    </location>
</feature>
<dbReference type="InterPro" id="IPR011701">
    <property type="entry name" value="MFS"/>
</dbReference>
<dbReference type="Pfam" id="PF07690">
    <property type="entry name" value="MFS_1"/>
    <property type="match status" value="1"/>
</dbReference>
<feature type="transmembrane region" description="Helical" evidence="5">
    <location>
        <begin position="24"/>
        <end position="43"/>
    </location>
</feature>
<evidence type="ECO:0000256" key="2">
    <source>
        <dbReference type="ARBA" id="ARBA00022692"/>
    </source>
</evidence>
<feature type="transmembrane region" description="Helical" evidence="5">
    <location>
        <begin position="88"/>
        <end position="112"/>
    </location>
</feature>
<feature type="transmembrane region" description="Helical" evidence="5">
    <location>
        <begin position="254"/>
        <end position="278"/>
    </location>
</feature>